<dbReference type="AlphaFoldDB" id="A0A9Y2JIL8"/>
<evidence type="ECO:0000313" key="3">
    <source>
        <dbReference type="Proteomes" id="UP001239397"/>
    </source>
</evidence>
<organism evidence="2 3">
    <name type="scientific">Amycolatopsis mongoliensis</name>
    <dbReference type="NCBI Taxonomy" id="715475"/>
    <lineage>
        <taxon>Bacteria</taxon>
        <taxon>Bacillati</taxon>
        <taxon>Actinomycetota</taxon>
        <taxon>Actinomycetes</taxon>
        <taxon>Pseudonocardiales</taxon>
        <taxon>Pseudonocardiaceae</taxon>
        <taxon>Amycolatopsis</taxon>
    </lineage>
</organism>
<evidence type="ECO:0000313" key="2">
    <source>
        <dbReference type="EMBL" id="WIX98404.1"/>
    </source>
</evidence>
<gene>
    <name evidence="2" type="ORF">QRX60_30600</name>
</gene>
<dbReference type="KEGG" id="amog:QRX60_30600"/>
<reference evidence="2 3" key="1">
    <citation type="submission" date="2023-06" db="EMBL/GenBank/DDBJ databases">
        <authorList>
            <person name="Oyuntsetseg B."/>
            <person name="Kim S.B."/>
        </authorList>
    </citation>
    <scope>NUCLEOTIDE SEQUENCE [LARGE SCALE GENOMIC DNA]</scope>
    <source>
        <strain evidence="2 3">4-36</strain>
    </source>
</reference>
<feature type="signal peptide" evidence="1">
    <location>
        <begin position="1"/>
        <end position="20"/>
    </location>
</feature>
<keyword evidence="1" id="KW-0732">Signal</keyword>
<name>A0A9Y2JIL8_9PSEU</name>
<dbReference type="EMBL" id="CP127295">
    <property type="protein sequence ID" value="WIX98404.1"/>
    <property type="molecule type" value="Genomic_DNA"/>
</dbReference>
<feature type="chain" id="PRO_5040989725" description="DUF305 domain-containing protein" evidence="1">
    <location>
        <begin position="21"/>
        <end position="154"/>
    </location>
</feature>
<evidence type="ECO:0000256" key="1">
    <source>
        <dbReference type="SAM" id="SignalP"/>
    </source>
</evidence>
<dbReference type="RefSeq" id="WP_285994889.1">
    <property type="nucleotide sequence ID" value="NZ_CP127295.1"/>
</dbReference>
<sequence>MRNSYAILLVGALLVGSAGCGRGSDTAPSPVVIPGTSANAYIAAMVPALDAVNAAVAGIPTECGPWNEQECRVALQRVHDANAGLEKTLAAGTVPDCLREADTEMRTSVKLMDEAMHNGIDGQSYTAVQHMARELEEAGTHEIRAMNLLQNASC</sequence>
<keyword evidence="3" id="KW-1185">Reference proteome</keyword>
<dbReference type="PROSITE" id="PS51257">
    <property type="entry name" value="PROKAR_LIPOPROTEIN"/>
    <property type="match status" value="1"/>
</dbReference>
<accession>A0A9Y2JIL8</accession>
<evidence type="ECO:0008006" key="4">
    <source>
        <dbReference type="Google" id="ProtNLM"/>
    </source>
</evidence>
<dbReference type="Proteomes" id="UP001239397">
    <property type="component" value="Chromosome"/>
</dbReference>
<proteinExistence type="predicted"/>
<protein>
    <recommendedName>
        <fullName evidence="4">DUF305 domain-containing protein</fullName>
    </recommendedName>
</protein>